<dbReference type="PRINTS" id="PR00081">
    <property type="entry name" value="GDHRDH"/>
</dbReference>
<dbReference type="InterPro" id="IPR036291">
    <property type="entry name" value="NAD(P)-bd_dom_sf"/>
</dbReference>
<dbReference type="PANTHER" id="PTHR43639">
    <property type="entry name" value="OXIDOREDUCTASE, SHORT-CHAIN DEHYDROGENASE/REDUCTASE FAMILY (AFU_ORTHOLOGUE AFUA_5G02870)"/>
    <property type="match status" value="1"/>
</dbReference>
<dbReference type="SMART" id="SM00822">
    <property type="entry name" value="PKS_KR"/>
    <property type="match status" value="1"/>
</dbReference>
<dbReference type="GO" id="GO:0004316">
    <property type="term" value="F:3-oxoacyl-[acyl-carrier-protein] reductase (NADPH) activity"/>
    <property type="evidence" value="ECO:0007669"/>
    <property type="project" value="UniProtKB-EC"/>
</dbReference>
<protein>
    <submittedName>
        <fullName evidence="4">3-oxoacyl-[acyl-carrier protein] reductase</fullName>
        <ecNumber evidence="4">1.1.1.100</ecNumber>
    </submittedName>
</protein>
<evidence type="ECO:0000259" key="3">
    <source>
        <dbReference type="SMART" id="SM00822"/>
    </source>
</evidence>
<keyword evidence="2 4" id="KW-0560">Oxidoreductase</keyword>
<organism evidence="4 5">
    <name type="scientific">Cellvibrio fibrivorans</name>
    <dbReference type="NCBI Taxonomy" id="126350"/>
    <lineage>
        <taxon>Bacteria</taxon>
        <taxon>Pseudomonadati</taxon>
        <taxon>Pseudomonadota</taxon>
        <taxon>Gammaproteobacteria</taxon>
        <taxon>Cellvibrionales</taxon>
        <taxon>Cellvibrionaceae</taxon>
        <taxon>Cellvibrio</taxon>
    </lineage>
</organism>
<reference evidence="4 5" key="1">
    <citation type="submission" date="2023-07" db="EMBL/GenBank/DDBJ databases">
        <title>Sorghum-associated microbial communities from plants grown in Nebraska, USA.</title>
        <authorList>
            <person name="Schachtman D."/>
        </authorList>
    </citation>
    <scope>NUCLEOTIDE SEQUENCE [LARGE SCALE GENOMIC DNA]</scope>
    <source>
        <strain evidence="4 5">BE190</strain>
    </source>
</reference>
<dbReference type="EC" id="1.1.1.100" evidence="4"/>
<evidence type="ECO:0000313" key="4">
    <source>
        <dbReference type="EMBL" id="MDR7090862.1"/>
    </source>
</evidence>
<proteinExistence type="inferred from homology"/>
<dbReference type="SUPFAM" id="SSF51735">
    <property type="entry name" value="NAD(P)-binding Rossmann-fold domains"/>
    <property type="match status" value="1"/>
</dbReference>
<dbReference type="Pfam" id="PF13561">
    <property type="entry name" value="adh_short_C2"/>
    <property type="match status" value="1"/>
</dbReference>
<dbReference type="PANTHER" id="PTHR43639:SF1">
    <property type="entry name" value="SHORT-CHAIN DEHYDROGENASE_REDUCTASE FAMILY PROTEIN"/>
    <property type="match status" value="1"/>
</dbReference>
<dbReference type="EMBL" id="JAVDVX010000005">
    <property type="protein sequence ID" value="MDR7090862.1"/>
    <property type="molecule type" value="Genomic_DNA"/>
</dbReference>
<dbReference type="InterPro" id="IPR057326">
    <property type="entry name" value="KR_dom"/>
</dbReference>
<feature type="domain" description="Ketoreductase" evidence="3">
    <location>
        <begin position="25"/>
        <end position="204"/>
    </location>
</feature>
<dbReference type="Gene3D" id="3.40.50.720">
    <property type="entry name" value="NAD(P)-binding Rossmann-like Domain"/>
    <property type="match status" value="1"/>
</dbReference>
<keyword evidence="5" id="KW-1185">Reference proteome</keyword>
<comment type="caution">
    <text evidence="4">The sequence shown here is derived from an EMBL/GenBank/DDBJ whole genome shotgun (WGS) entry which is preliminary data.</text>
</comment>
<dbReference type="Proteomes" id="UP001253595">
    <property type="component" value="Unassembled WGS sequence"/>
</dbReference>
<evidence type="ECO:0000313" key="5">
    <source>
        <dbReference type="Proteomes" id="UP001253595"/>
    </source>
</evidence>
<evidence type="ECO:0000256" key="2">
    <source>
        <dbReference type="ARBA" id="ARBA00023002"/>
    </source>
</evidence>
<evidence type="ECO:0000256" key="1">
    <source>
        <dbReference type="ARBA" id="ARBA00006484"/>
    </source>
</evidence>
<dbReference type="PRINTS" id="PR00080">
    <property type="entry name" value="SDRFAMILY"/>
</dbReference>
<comment type="similarity">
    <text evidence="1">Belongs to the short-chain dehydrogenases/reductases (SDR) family.</text>
</comment>
<dbReference type="InterPro" id="IPR002347">
    <property type="entry name" value="SDR_fam"/>
</dbReference>
<sequence length="264" mass="27068">MSTQANNSTQTQTTQQSTNQSFAGKVALVTGGSRGIGAAIAKRLASQGAAVAITYANNSSSADEVVNTIRVAGGNAIAIQANSAKTEDIKHAVAETAKQLGGLDILINNAGVATMAPIDDFAEADFDHLLAVNVKGIFIAVQEALRHMKSGGRIINIGSINAEIAPFPGMSVYSLSKGAIATFTRGLARDLGARGITANNIQPGPVDTDMNPATGDFADTLRGIMALPRYGKAEEIAGLVAYLASDEAAYVTGASWNIDGGFGL</sequence>
<dbReference type="RefSeq" id="WP_310073530.1">
    <property type="nucleotide sequence ID" value="NZ_JAVDVX010000005.1"/>
</dbReference>
<name>A0ABU1V0F9_9GAMM</name>
<gene>
    <name evidence="4" type="ORF">J2X05_002888</name>
</gene>
<accession>A0ABU1V0F9</accession>